<organism evidence="1 2">
    <name type="scientific">Streptococcus pyogenes serotype M49 (strain NZ131)</name>
    <dbReference type="NCBI Taxonomy" id="471876"/>
    <lineage>
        <taxon>Bacteria</taxon>
        <taxon>Bacillati</taxon>
        <taxon>Bacillota</taxon>
        <taxon>Bacilli</taxon>
        <taxon>Lactobacillales</taxon>
        <taxon>Streptococcaceae</taxon>
        <taxon>Streptococcus</taxon>
    </lineage>
</organism>
<dbReference type="Proteomes" id="UP000001039">
    <property type="component" value="Chromosome"/>
</dbReference>
<dbReference type="EMBL" id="CP000829">
    <property type="protein sequence ID" value="ACI60695.1"/>
    <property type="molecule type" value="Genomic_DNA"/>
</dbReference>
<name>A0A0H3BXM8_STRPZ</name>
<gene>
    <name evidence="1" type="ordered locus">Spy49_0359c</name>
</gene>
<sequence length="88" mass="10231">MRTFSDTPKQFMFTYQCKDYDTARVTSTAILGYITGTYEQNLAEATLNGDGYLEVTYFEDKSINFNLKRICDSFKDYCNQPEDMEGEK</sequence>
<protein>
    <recommendedName>
        <fullName evidence="3">Phage protein</fullName>
    </recommendedName>
</protein>
<evidence type="ECO:0008006" key="3">
    <source>
        <dbReference type="Google" id="ProtNLM"/>
    </source>
</evidence>
<dbReference type="AlphaFoldDB" id="A0A0H3BXM8"/>
<dbReference type="HOGENOM" id="CLU_169727_0_0_9"/>
<reference evidence="1 2" key="1">
    <citation type="journal article" date="2008" name="J. Bacteriol.">
        <title>Genome sequence of a nephritogenic and highly transformable M49 strain of Streptococcus pyogenes.</title>
        <authorList>
            <person name="McShan W.M."/>
            <person name="Ferretti J.J."/>
            <person name="Karasawa T."/>
            <person name="Suvorov A.N."/>
            <person name="Lin S."/>
            <person name="Qin B."/>
            <person name="Jia H."/>
            <person name="Kenton S."/>
            <person name="Najar F."/>
            <person name="Wu H."/>
            <person name="Scott J."/>
            <person name="Roe B.A."/>
            <person name="Savic D.J."/>
        </authorList>
    </citation>
    <scope>NUCLEOTIDE SEQUENCE [LARGE SCALE GENOMIC DNA]</scope>
    <source>
        <strain evidence="1 2">NZ131</strain>
    </source>
</reference>
<accession>A0A0H3BXM8</accession>
<proteinExistence type="predicted"/>
<dbReference type="KEGG" id="soz:Spy49_0359c"/>
<evidence type="ECO:0000313" key="2">
    <source>
        <dbReference type="Proteomes" id="UP000001039"/>
    </source>
</evidence>
<evidence type="ECO:0000313" key="1">
    <source>
        <dbReference type="EMBL" id="ACI60695.1"/>
    </source>
</evidence>